<keyword evidence="4" id="KW-1185">Reference proteome</keyword>
<dbReference type="AlphaFoldDB" id="A0A7Y7USQ3"/>
<proteinExistence type="predicted"/>
<organism evidence="2 3">
    <name type="scientific">Sphingomonas sanguinis</name>
    <dbReference type="NCBI Taxonomy" id="33051"/>
    <lineage>
        <taxon>Bacteria</taxon>
        <taxon>Pseudomonadati</taxon>
        <taxon>Pseudomonadota</taxon>
        <taxon>Alphaproteobacteria</taxon>
        <taxon>Sphingomonadales</taxon>
        <taxon>Sphingomonadaceae</taxon>
        <taxon>Sphingomonas</taxon>
    </lineage>
</organism>
<sequence>MFTAAEIRDLPPVISGPRFATYLRVTNNDVDHALALYQWNLEISAAFIVPLQVCEVAARNGVVEAIEKVHGPNWPWSNGFIRSLPVPKKPYHYNPQNNLRDVAARQPTTGKVVAELNFAFWEKVFTVGQDNRLWLPNGNFNASFPGVPNATPIPTARAAAFNALLTIRHFRNRIAHHEPIFGRNLAADYTLLHEVIGWRSSVAANWVDKIQGVTGLISNRP</sequence>
<name>A0A7Y7USQ3_9SPHN</name>
<gene>
    <name evidence="1" type="ORF">HKX05_05420</name>
    <name evidence="2" type="ORF">HLV41_19660</name>
</gene>
<dbReference type="EMBL" id="JABEOV010000009">
    <property type="protein sequence ID" value="NNG52786.1"/>
    <property type="molecule type" value="Genomic_DNA"/>
</dbReference>
<evidence type="ECO:0000313" key="4">
    <source>
        <dbReference type="Proteomes" id="UP000557656"/>
    </source>
</evidence>
<dbReference type="EMBL" id="JABYQV010000030">
    <property type="protein sequence ID" value="NVP33254.1"/>
    <property type="molecule type" value="Genomic_DNA"/>
</dbReference>
<protein>
    <recommendedName>
        <fullName evidence="5">Abi-like protein</fullName>
    </recommendedName>
</protein>
<dbReference type="RefSeq" id="WP_170171599.1">
    <property type="nucleotide sequence ID" value="NZ_JABEOV010000009.1"/>
</dbReference>
<dbReference type="Proteomes" id="UP000557656">
    <property type="component" value="Unassembled WGS sequence"/>
</dbReference>
<accession>A0A7Y7USQ3</accession>
<evidence type="ECO:0000313" key="1">
    <source>
        <dbReference type="EMBL" id="NNG52786.1"/>
    </source>
</evidence>
<evidence type="ECO:0000313" key="2">
    <source>
        <dbReference type="EMBL" id="NVP33254.1"/>
    </source>
</evidence>
<evidence type="ECO:0000313" key="3">
    <source>
        <dbReference type="Proteomes" id="UP000531581"/>
    </source>
</evidence>
<dbReference type="Proteomes" id="UP000531581">
    <property type="component" value="Unassembled WGS sequence"/>
</dbReference>
<reference evidence="3 4" key="1">
    <citation type="submission" date="2020-05" db="EMBL/GenBank/DDBJ databases">
        <title>Draft Genome Sequences of Sphingomonas sp. Isolated from the International Space Station.</title>
        <authorList>
            <person name="Bijlani S."/>
            <person name="Singh N.K."/>
            <person name="Mason C.E."/>
            <person name="Wang C.C."/>
            <person name="Venkateswaran K."/>
        </authorList>
    </citation>
    <scope>NUCLEOTIDE SEQUENCE [LARGE SCALE GENOMIC DNA]</scope>
    <source>
        <strain evidence="1 4">IIF7SW-B5</strain>
        <strain evidence="2">ISS-IIF7SWP</strain>
    </source>
</reference>
<evidence type="ECO:0008006" key="5">
    <source>
        <dbReference type="Google" id="ProtNLM"/>
    </source>
</evidence>
<comment type="caution">
    <text evidence="2">The sequence shown here is derived from an EMBL/GenBank/DDBJ whole genome shotgun (WGS) entry which is preliminary data.</text>
</comment>